<sequence length="48" mass="5309">MILTRTFDGLIDNVKLSDKTRPSSEEITSYNAEKSDSDITTTGTQVTQ</sequence>
<gene>
    <name evidence="2" type="ORF">LCGC14_1254430</name>
</gene>
<reference evidence="2" key="1">
    <citation type="journal article" date="2015" name="Nature">
        <title>Complex archaea that bridge the gap between prokaryotes and eukaryotes.</title>
        <authorList>
            <person name="Spang A."/>
            <person name="Saw J.H."/>
            <person name="Jorgensen S.L."/>
            <person name="Zaremba-Niedzwiedzka K."/>
            <person name="Martijn J."/>
            <person name="Lind A.E."/>
            <person name="van Eijk R."/>
            <person name="Schleper C."/>
            <person name="Guy L."/>
            <person name="Ettema T.J."/>
        </authorList>
    </citation>
    <scope>NUCLEOTIDE SEQUENCE</scope>
</reference>
<evidence type="ECO:0000256" key="1">
    <source>
        <dbReference type="SAM" id="MobiDB-lite"/>
    </source>
</evidence>
<accession>A0A0F9L2H4</accession>
<protein>
    <submittedName>
        <fullName evidence="2">Uncharacterized protein</fullName>
    </submittedName>
</protein>
<proteinExistence type="predicted"/>
<organism evidence="2">
    <name type="scientific">marine sediment metagenome</name>
    <dbReference type="NCBI Taxonomy" id="412755"/>
    <lineage>
        <taxon>unclassified sequences</taxon>
        <taxon>metagenomes</taxon>
        <taxon>ecological metagenomes</taxon>
    </lineage>
</organism>
<name>A0A0F9L2H4_9ZZZZ</name>
<dbReference type="EMBL" id="LAZR01006903">
    <property type="protein sequence ID" value="KKM88864.1"/>
    <property type="molecule type" value="Genomic_DNA"/>
</dbReference>
<comment type="caution">
    <text evidence="2">The sequence shown here is derived from an EMBL/GenBank/DDBJ whole genome shotgun (WGS) entry which is preliminary data.</text>
</comment>
<feature type="compositionally biased region" description="Polar residues" evidence="1">
    <location>
        <begin position="25"/>
        <end position="48"/>
    </location>
</feature>
<feature type="region of interest" description="Disordered" evidence="1">
    <location>
        <begin position="19"/>
        <end position="48"/>
    </location>
</feature>
<evidence type="ECO:0000313" key="2">
    <source>
        <dbReference type="EMBL" id="KKM88864.1"/>
    </source>
</evidence>
<dbReference type="AlphaFoldDB" id="A0A0F9L2H4"/>